<dbReference type="EMBL" id="FOMG01000003">
    <property type="protein sequence ID" value="SFC41524.1"/>
    <property type="molecule type" value="Genomic_DNA"/>
</dbReference>
<dbReference type="InterPro" id="IPR041419">
    <property type="entry name" value="TnsE_C"/>
</dbReference>
<dbReference type="AlphaFoldDB" id="A0A1I1IZ36"/>
<feature type="region of interest" description="Disordered" evidence="1">
    <location>
        <begin position="278"/>
        <end position="303"/>
    </location>
</feature>
<evidence type="ECO:0000259" key="2">
    <source>
        <dbReference type="Pfam" id="PF18623"/>
    </source>
</evidence>
<dbReference type="STRING" id="119641.SAMN05421842_103127"/>
<sequence length="515" mass="59980">MVHKVTGGCMSKEAVIIKNWPFGKGEKVKLTWIGEPFKQNNKWMVHAYFKGASAKRRIILDWASIHFLSVEKYYTDGNLNKGETIQNAEVIDINLNGIKAEYKEKDWEIWGTGFKEKTKSKTFNFLKNGVLYTIPIVEVIRAVLAPNKFVLNRILEMDTFESYFTYEMKDGKLDIHFTSEYEPKLLKSEKINHLAWILTNISVLRMFNSVGQDVWEMDKLKFDFLLDRFNIRARVEKKDKFIRILEIIALNKKEINAEEINVFHPSLEESISSNDTKKRKYISNNGKGDRELDSDTDGSTKESDEINTFMISHEYERIPKINKKKTGRKIRRSTEDKNTKTYVLDSNNLRTTADTGGEDLVRGLEFRNLAEIKVGGELQEFIEVLKLLEKRQTIKIVDIIMDNLPEGKKFSKLNDAITRRKYAIGKITMIDESEKCLIEIEREDKALSMLLLKANKLMNWKRVCSILILGLVNESGKWDNKKIDQIEKMGVLVIRNKHIKRSAYEKTSYIYDKLR</sequence>
<dbReference type="Pfam" id="PF18623">
    <property type="entry name" value="TnsE_C"/>
    <property type="match status" value="1"/>
</dbReference>
<protein>
    <recommendedName>
        <fullName evidence="2">TnsE C-terminal domain-containing protein</fullName>
    </recommendedName>
</protein>
<accession>A0A1I1IZ36</accession>
<evidence type="ECO:0000313" key="3">
    <source>
        <dbReference type="EMBL" id="SFC41524.1"/>
    </source>
</evidence>
<evidence type="ECO:0000256" key="1">
    <source>
        <dbReference type="SAM" id="MobiDB-lite"/>
    </source>
</evidence>
<feature type="compositionally biased region" description="Basic and acidic residues" evidence="1">
    <location>
        <begin position="287"/>
        <end position="303"/>
    </location>
</feature>
<organism evidence="3 4">
    <name type="scientific">Clostridium uliginosum</name>
    <dbReference type="NCBI Taxonomy" id="119641"/>
    <lineage>
        <taxon>Bacteria</taxon>
        <taxon>Bacillati</taxon>
        <taxon>Bacillota</taxon>
        <taxon>Clostridia</taxon>
        <taxon>Eubacteriales</taxon>
        <taxon>Clostridiaceae</taxon>
        <taxon>Clostridium</taxon>
    </lineage>
</organism>
<gene>
    <name evidence="3" type="ORF">SAMN05421842_103127</name>
</gene>
<keyword evidence="4" id="KW-1185">Reference proteome</keyword>
<evidence type="ECO:0000313" key="4">
    <source>
        <dbReference type="Proteomes" id="UP000199263"/>
    </source>
</evidence>
<reference evidence="3 4" key="1">
    <citation type="submission" date="2016-10" db="EMBL/GenBank/DDBJ databases">
        <authorList>
            <person name="de Groot N.N."/>
        </authorList>
    </citation>
    <scope>NUCLEOTIDE SEQUENCE [LARGE SCALE GENOMIC DNA]</scope>
    <source>
        <strain evidence="3 4">DSM 12992</strain>
    </source>
</reference>
<dbReference type="Proteomes" id="UP000199263">
    <property type="component" value="Unassembled WGS sequence"/>
</dbReference>
<proteinExistence type="predicted"/>
<feature type="domain" description="TnsE C-terminal" evidence="2">
    <location>
        <begin position="379"/>
        <end position="501"/>
    </location>
</feature>
<name>A0A1I1IZ36_9CLOT</name>